<dbReference type="OrthoDB" id="5101662at2759"/>
<dbReference type="Proteomes" id="UP000622797">
    <property type="component" value="Unassembled WGS sequence"/>
</dbReference>
<dbReference type="EMBL" id="JABEXW010001101">
    <property type="protein sequence ID" value="KAF4947527.1"/>
    <property type="molecule type" value="Genomic_DNA"/>
</dbReference>
<accession>A0A8H4SXD0</accession>
<reference evidence="2" key="1">
    <citation type="journal article" date="2020" name="BMC Genomics">
        <title>Correction to: Identification and distribution of gene clusters required for synthesis of sphingolipid metabolism inhibitors in diverse species of the filamentous fungus Fusarium.</title>
        <authorList>
            <person name="Kim H.S."/>
            <person name="Lohmar J.M."/>
            <person name="Busman M."/>
            <person name="Brown D.W."/>
            <person name="Naumann T.A."/>
            <person name="Divon H.H."/>
            <person name="Lysoe E."/>
            <person name="Uhlig S."/>
            <person name="Proctor R.H."/>
        </authorList>
    </citation>
    <scope>NUCLEOTIDE SEQUENCE</scope>
    <source>
        <strain evidence="2">NRRL 20472</strain>
    </source>
</reference>
<evidence type="ECO:0000313" key="3">
    <source>
        <dbReference type="Proteomes" id="UP000622797"/>
    </source>
</evidence>
<proteinExistence type="predicted"/>
<sequence>MTGRGIDLAPSLPGPDPTLETRPVPQERQNPVRSFGPGASHNIQETARPLEELEQEIEESGFKDDTSDDGDTEIKYLLELLTSECHIDWRGDASDTQDPTWGPSLVVTAYSEKAQRNLDRAISNLTETAHRYFLRFTGSQSKLFAREAFNRLSFDVIENRELLENASDDRVREEFNAHVRSLRLYPADLRFDKLRAKRLNDGLNRPSGPRRFDVCIVLDEAAVEELAALRFLDNLEGDGNTLRDISVKMVERDWSYPEEADSEQSYGFGQQKKYYTGVDMCPIYDLPFVCGKLYEHAGLGEMFPLFMCRDNH</sequence>
<organism evidence="2 3">
    <name type="scientific">Fusarium sarcochroum</name>
    <dbReference type="NCBI Taxonomy" id="1208366"/>
    <lineage>
        <taxon>Eukaryota</taxon>
        <taxon>Fungi</taxon>
        <taxon>Dikarya</taxon>
        <taxon>Ascomycota</taxon>
        <taxon>Pezizomycotina</taxon>
        <taxon>Sordariomycetes</taxon>
        <taxon>Hypocreomycetidae</taxon>
        <taxon>Hypocreales</taxon>
        <taxon>Nectriaceae</taxon>
        <taxon>Fusarium</taxon>
        <taxon>Fusarium lateritium species complex</taxon>
    </lineage>
</organism>
<name>A0A8H4SXD0_9HYPO</name>
<reference evidence="2" key="2">
    <citation type="submission" date="2020-05" db="EMBL/GenBank/DDBJ databases">
        <authorList>
            <person name="Kim H.-S."/>
            <person name="Proctor R.H."/>
            <person name="Brown D.W."/>
        </authorList>
    </citation>
    <scope>NUCLEOTIDE SEQUENCE</scope>
    <source>
        <strain evidence="2">NRRL 20472</strain>
    </source>
</reference>
<feature type="region of interest" description="Disordered" evidence="1">
    <location>
        <begin position="1"/>
        <end position="46"/>
    </location>
</feature>
<evidence type="ECO:0000256" key="1">
    <source>
        <dbReference type="SAM" id="MobiDB-lite"/>
    </source>
</evidence>
<dbReference type="AlphaFoldDB" id="A0A8H4SXD0"/>
<protein>
    <submittedName>
        <fullName evidence="2">Uncharacterized protein</fullName>
    </submittedName>
</protein>
<gene>
    <name evidence="2" type="ORF">FSARC_13945</name>
</gene>
<evidence type="ECO:0000313" key="2">
    <source>
        <dbReference type="EMBL" id="KAF4947527.1"/>
    </source>
</evidence>
<keyword evidence="3" id="KW-1185">Reference proteome</keyword>
<comment type="caution">
    <text evidence="2">The sequence shown here is derived from an EMBL/GenBank/DDBJ whole genome shotgun (WGS) entry which is preliminary data.</text>
</comment>